<organism evidence="7 8">
    <name type="scientific">Triangularia verruculosa</name>
    <dbReference type="NCBI Taxonomy" id="2587418"/>
    <lineage>
        <taxon>Eukaryota</taxon>
        <taxon>Fungi</taxon>
        <taxon>Dikarya</taxon>
        <taxon>Ascomycota</taxon>
        <taxon>Pezizomycotina</taxon>
        <taxon>Sordariomycetes</taxon>
        <taxon>Sordariomycetidae</taxon>
        <taxon>Sordariales</taxon>
        <taxon>Podosporaceae</taxon>
        <taxon>Triangularia</taxon>
    </lineage>
</organism>
<reference evidence="7" key="1">
    <citation type="journal article" date="2023" name="Mol. Phylogenet. Evol.">
        <title>Genome-scale phylogeny and comparative genomics of the fungal order Sordariales.</title>
        <authorList>
            <person name="Hensen N."/>
            <person name="Bonometti L."/>
            <person name="Westerberg I."/>
            <person name="Brannstrom I.O."/>
            <person name="Guillou S."/>
            <person name="Cros-Aarteil S."/>
            <person name="Calhoun S."/>
            <person name="Haridas S."/>
            <person name="Kuo A."/>
            <person name="Mondo S."/>
            <person name="Pangilinan J."/>
            <person name="Riley R."/>
            <person name="LaButti K."/>
            <person name="Andreopoulos B."/>
            <person name="Lipzen A."/>
            <person name="Chen C."/>
            <person name="Yan M."/>
            <person name="Daum C."/>
            <person name="Ng V."/>
            <person name="Clum A."/>
            <person name="Steindorff A."/>
            <person name="Ohm R.A."/>
            <person name="Martin F."/>
            <person name="Silar P."/>
            <person name="Natvig D.O."/>
            <person name="Lalanne C."/>
            <person name="Gautier V."/>
            <person name="Ament-Velasquez S.L."/>
            <person name="Kruys A."/>
            <person name="Hutchinson M.I."/>
            <person name="Powell A.J."/>
            <person name="Barry K."/>
            <person name="Miller A.N."/>
            <person name="Grigoriev I.V."/>
            <person name="Debuchy R."/>
            <person name="Gladieux P."/>
            <person name="Hiltunen Thoren M."/>
            <person name="Johannesson H."/>
        </authorList>
    </citation>
    <scope>NUCLEOTIDE SEQUENCE</scope>
    <source>
        <strain evidence="7">CBS 315.58</strain>
    </source>
</reference>
<keyword evidence="4 6" id="KW-0472">Membrane</keyword>
<keyword evidence="3 6" id="KW-1133">Transmembrane helix</keyword>
<dbReference type="Proteomes" id="UP001303160">
    <property type="component" value="Unassembled WGS sequence"/>
</dbReference>
<dbReference type="PANTHER" id="PTHR35042">
    <property type="entry name" value="ANTHRONE OXYGENASE ENCC"/>
    <property type="match status" value="1"/>
</dbReference>
<evidence type="ECO:0000313" key="8">
    <source>
        <dbReference type="Proteomes" id="UP001303160"/>
    </source>
</evidence>
<reference evidence="7" key="2">
    <citation type="submission" date="2023-05" db="EMBL/GenBank/DDBJ databases">
        <authorList>
            <consortium name="Lawrence Berkeley National Laboratory"/>
            <person name="Steindorff A."/>
            <person name="Hensen N."/>
            <person name="Bonometti L."/>
            <person name="Westerberg I."/>
            <person name="Brannstrom I.O."/>
            <person name="Guillou S."/>
            <person name="Cros-Aarteil S."/>
            <person name="Calhoun S."/>
            <person name="Haridas S."/>
            <person name="Kuo A."/>
            <person name="Mondo S."/>
            <person name="Pangilinan J."/>
            <person name="Riley R."/>
            <person name="Labutti K."/>
            <person name="Andreopoulos B."/>
            <person name="Lipzen A."/>
            <person name="Chen C."/>
            <person name="Yanf M."/>
            <person name="Daum C."/>
            <person name="Ng V."/>
            <person name="Clum A."/>
            <person name="Ohm R."/>
            <person name="Martin F."/>
            <person name="Silar P."/>
            <person name="Natvig D."/>
            <person name="Lalanne C."/>
            <person name="Gautier V."/>
            <person name="Ament-Velasquez S.L."/>
            <person name="Kruys A."/>
            <person name="Hutchinson M.I."/>
            <person name="Powell A.J."/>
            <person name="Barry K."/>
            <person name="Miller A.N."/>
            <person name="Grigoriev I.V."/>
            <person name="Debuchy R."/>
            <person name="Gladieux P."/>
            <person name="Thoren M.H."/>
            <person name="Johannesson H."/>
        </authorList>
    </citation>
    <scope>NUCLEOTIDE SEQUENCE</scope>
    <source>
        <strain evidence="7">CBS 315.58</strain>
    </source>
</reference>
<evidence type="ECO:0000256" key="5">
    <source>
        <dbReference type="ARBA" id="ARBA00034313"/>
    </source>
</evidence>
<keyword evidence="2 6" id="KW-0812">Transmembrane</keyword>
<evidence type="ECO:0000256" key="6">
    <source>
        <dbReference type="SAM" id="Phobius"/>
    </source>
</evidence>
<dbReference type="GO" id="GO:0016020">
    <property type="term" value="C:membrane"/>
    <property type="evidence" value="ECO:0007669"/>
    <property type="project" value="UniProtKB-SubCell"/>
</dbReference>
<dbReference type="AlphaFoldDB" id="A0AAN7ASS8"/>
<sequence>PGITLTHSTTLALLATSPVLTPPTAKKLLAKQWYLIYRQGPNWVPPIVNSAALSNVYLWYYHSKARLQGRLYLLSAGLLWGVVGVTFYYFETGIDGACKWRLARLLKEEEEGQGGIKIKPEKKGWIIPGVDGHTASDGSKKWGEETGMRELVLGWVRRNHWRWVGVGVAGGLSGWASLGYFD</sequence>
<evidence type="ECO:0000313" key="7">
    <source>
        <dbReference type="EMBL" id="KAK4196285.1"/>
    </source>
</evidence>
<feature type="transmembrane region" description="Helical" evidence="6">
    <location>
        <begin position="72"/>
        <end position="90"/>
    </location>
</feature>
<dbReference type="PANTHER" id="PTHR35042:SF1">
    <property type="entry name" value="DUF1772-DOMAIN-CONTAINING PROTEIN"/>
    <property type="match status" value="1"/>
</dbReference>
<dbReference type="EMBL" id="MU863988">
    <property type="protein sequence ID" value="KAK4196285.1"/>
    <property type="molecule type" value="Genomic_DNA"/>
</dbReference>
<evidence type="ECO:0000256" key="3">
    <source>
        <dbReference type="ARBA" id="ARBA00022989"/>
    </source>
</evidence>
<evidence type="ECO:0000256" key="1">
    <source>
        <dbReference type="ARBA" id="ARBA00004141"/>
    </source>
</evidence>
<feature type="non-terminal residue" evidence="7">
    <location>
        <position position="1"/>
    </location>
</feature>
<evidence type="ECO:0000256" key="4">
    <source>
        <dbReference type="ARBA" id="ARBA00023136"/>
    </source>
</evidence>
<evidence type="ECO:0000256" key="2">
    <source>
        <dbReference type="ARBA" id="ARBA00022692"/>
    </source>
</evidence>
<accession>A0AAN7ASS8</accession>
<protein>
    <submittedName>
        <fullName evidence="7">Uncharacterized protein</fullName>
    </submittedName>
</protein>
<comment type="similarity">
    <text evidence="5">Belongs to the anthrone oxygenase family.</text>
</comment>
<keyword evidence="8" id="KW-1185">Reference proteome</keyword>
<proteinExistence type="inferred from homology"/>
<name>A0AAN7ASS8_9PEZI</name>
<gene>
    <name evidence="7" type="ORF">QBC40DRAFT_313873</name>
</gene>
<comment type="caution">
    <text evidence="7">The sequence shown here is derived from an EMBL/GenBank/DDBJ whole genome shotgun (WGS) entry which is preliminary data.</text>
</comment>
<comment type="subcellular location">
    <subcellularLocation>
        <location evidence="1">Membrane</location>
        <topology evidence="1">Multi-pass membrane protein</topology>
    </subcellularLocation>
</comment>